<dbReference type="RefSeq" id="XP_049123390.1">
    <property type="nucleotide sequence ID" value="XM_049267433.1"/>
</dbReference>
<feature type="region of interest" description="Disordered" evidence="1">
    <location>
        <begin position="36"/>
        <end position="61"/>
    </location>
</feature>
<organism evidence="2 3">
    <name type="scientific">Colletotrichum spaethianum</name>
    <dbReference type="NCBI Taxonomy" id="700344"/>
    <lineage>
        <taxon>Eukaryota</taxon>
        <taxon>Fungi</taxon>
        <taxon>Dikarya</taxon>
        <taxon>Ascomycota</taxon>
        <taxon>Pezizomycotina</taxon>
        <taxon>Sordariomycetes</taxon>
        <taxon>Hypocreomycetidae</taxon>
        <taxon>Glomerellales</taxon>
        <taxon>Glomerellaceae</taxon>
        <taxon>Colletotrichum</taxon>
        <taxon>Colletotrichum spaethianum species complex</taxon>
    </lineage>
</organism>
<name>A0AA37L6G4_9PEZI</name>
<sequence length="121" mass="13118">MHLDAATGMPWLEVANPYLDTSVTAHELGHGLHYHQKTWTPPAAETTTRRDTSSPTSPTTRTNFVGLGCDVLRQLMVRCSPKFNKTSLHTLQHASTGASSASVVGKSQACMAYLDIGHRQA</sequence>
<evidence type="ECO:0000256" key="1">
    <source>
        <dbReference type="SAM" id="MobiDB-lite"/>
    </source>
</evidence>
<proteinExistence type="predicted"/>
<dbReference type="GeneID" id="73322023"/>
<keyword evidence="3" id="KW-1185">Reference proteome</keyword>
<evidence type="ECO:0000313" key="2">
    <source>
        <dbReference type="EMBL" id="GKT41040.1"/>
    </source>
</evidence>
<reference evidence="2 3" key="1">
    <citation type="submission" date="2022-03" db="EMBL/GenBank/DDBJ databases">
        <title>Genome data of Colletotrichum spp.</title>
        <authorList>
            <person name="Utami Y.D."/>
            <person name="Hiruma K."/>
        </authorList>
    </citation>
    <scope>NUCLEOTIDE SEQUENCE [LARGE SCALE GENOMIC DNA]</scope>
    <source>
        <strain evidence="2 3">MAFF 239500</strain>
    </source>
</reference>
<protein>
    <submittedName>
        <fullName evidence="2">Uncharacterized protein</fullName>
    </submittedName>
</protein>
<comment type="caution">
    <text evidence="2">The sequence shown here is derived from an EMBL/GenBank/DDBJ whole genome shotgun (WGS) entry which is preliminary data.</text>
</comment>
<dbReference type="AlphaFoldDB" id="A0AA37L6G4"/>
<evidence type="ECO:0000313" key="3">
    <source>
        <dbReference type="Proteomes" id="UP001055115"/>
    </source>
</evidence>
<accession>A0AA37L6G4</accession>
<dbReference type="EMBL" id="BQXU01000002">
    <property type="protein sequence ID" value="GKT41040.1"/>
    <property type="molecule type" value="Genomic_DNA"/>
</dbReference>
<gene>
    <name evidence="2" type="ORF">ColSpa_01221</name>
</gene>
<dbReference type="Proteomes" id="UP001055115">
    <property type="component" value="Unassembled WGS sequence"/>
</dbReference>